<dbReference type="EMBL" id="WNWS01000019">
    <property type="protein sequence ID" value="KAE9987341.1"/>
    <property type="molecule type" value="Genomic_DNA"/>
</dbReference>
<evidence type="ECO:0000256" key="1">
    <source>
        <dbReference type="SAM" id="MobiDB-lite"/>
    </source>
</evidence>
<dbReference type="Pfam" id="PF20778">
    <property type="entry name" value="SLS1_C"/>
    <property type="match status" value="1"/>
</dbReference>
<dbReference type="InterPro" id="IPR032741">
    <property type="entry name" value="Sls1_KH-1"/>
</dbReference>
<dbReference type="InterPro" id="IPR048401">
    <property type="entry name" value="SLS1_C"/>
</dbReference>
<gene>
    <name evidence="5" type="ORF">EG328_003065</name>
</gene>
<feature type="region of interest" description="Disordered" evidence="1">
    <location>
        <begin position="503"/>
        <end position="525"/>
    </location>
</feature>
<feature type="compositionally biased region" description="Acidic residues" evidence="1">
    <location>
        <begin position="866"/>
        <end position="879"/>
    </location>
</feature>
<sequence>MSTLRHGWAQAHVLSFFLARNPKGLSKCRQFPKAANIDHLYVSPPFVKRVHLPSMPLAIGPPESTPSVHGSTAVSPPLRSDGTDAFRPQRLEQYDRSQRGRSEWHRGGQHAFREGRVKDKAKLRGRKGGPQVREDAEALLVNALGKPTEVIVLRDTPPSAEQEAADQKEKEEEEEHDVTRSCRKTLLATVEEENVPMDQDTVNQQLDALLSRTRPANSERFIITQNEYFELCKLIKKRYSSRQLDNYITRSASLMSEQSSPQSQEDTENAIANKSPDLHFRPWTPKTTNKLKRLQQYKRARAVLKKCWKAEITEEVERLGELVCTLPRSGIRLLGAGKPSFLDEITENRQAKLEIDGSDIRITADKASAMYALEDINRLWSQHAVKLFPLFGSGHHISFRPEDVALVSSLTRTTMNYAINSNRKTVAITGIGNESVEDAFRGLMALIDIQVPLKSATSRKRTFLTLPRTTDAVMQEISDLEALPYRDRSRSYGRLCAPITQTLRGHPHSDVESSHTSDQAPLQDSDDMVEHGPIVEYIATARHGLQPIVPNVIAPFTGEPPEWAKFWNIQPTATFSVSLGSVVHPKNSTPGLDITPAATPSRHTRFLRRVPGVSSLLPHLFWDRKDVTNILSFQLSHNPWRSSGPALPDIQLNFEIKSEIKRFGALSKIVEFKGLHLSSRDVRTFVMLPSQAVDLCIRKEEKYHANNEYLETQPEVKTFIERTKANIEADNGTLRTPPSVRIHVPSSFAGQGKKAAPTRPRKKEPETDHDAGILAEYFFAGVEHMQIAGYTFGSYPVRYTSVEGGRLGGKYGDLEILMPKFEKQPNGDDEAKQRVAFIQTVFKLVSLVDTAAQGRLERPGRRVSEDGSEDEEVDIDQEGLEQWTPEHLVPKSSQPTTRHEEDEVDGEAECANELPESGGDHATIVTGHEGIDLARVNTSDTAAKAPPVTHLDSLVQPIEVVPDECPLDGDQPDITKPFDAEESEILESEQRAAASG</sequence>
<evidence type="ECO:0000259" key="3">
    <source>
        <dbReference type="Pfam" id="PF20776"/>
    </source>
</evidence>
<dbReference type="Pfam" id="PF20776">
    <property type="entry name" value="SLS1_N"/>
    <property type="match status" value="1"/>
</dbReference>
<feature type="region of interest" description="Disordered" evidence="1">
    <location>
        <begin position="62"/>
        <end position="86"/>
    </location>
</feature>
<feature type="region of interest" description="Disordered" evidence="1">
    <location>
        <begin position="155"/>
        <end position="180"/>
    </location>
</feature>
<dbReference type="Proteomes" id="UP000447873">
    <property type="component" value="Unassembled WGS sequence"/>
</dbReference>
<feature type="domain" description="SLS1 C-terminal" evidence="4">
    <location>
        <begin position="481"/>
        <end position="844"/>
    </location>
</feature>
<feature type="compositionally biased region" description="Polar residues" evidence="1">
    <location>
        <begin position="254"/>
        <end position="264"/>
    </location>
</feature>
<dbReference type="InterPro" id="IPR048400">
    <property type="entry name" value="SLS1_N"/>
</dbReference>
<feature type="region of interest" description="Disordered" evidence="1">
    <location>
        <begin position="745"/>
        <end position="767"/>
    </location>
</feature>
<feature type="region of interest" description="Disordered" evidence="1">
    <location>
        <begin position="855"/>
        <end position="905"/>
    </location>
</feature>
<protein>
    <submittedName>
        <fullName evidence="5">Uncharacterized protein</fullName>
    </submittedName>
</protein>
<dbReference type="GO" id="GO:0005743">
    <property type="term" value="C:mitochondrial inner membrane"/>
    <property type="evidence" value="ECO:0007669"/>
    <property type="project" value="InterPro"/>
</dbReference>
<evidence type="ECO:0000259" key="2">
    <source>
        <dbReference type="Pfam" id="PF14611"/>
    </source>
</evidence>
<feature type="domain" description="SLS1 N-terminal" evidence="3">
    <location>
        <begin position="203"/>
        <end position="312"/>
    </location>
</feature>
<dbReference type="AlphaFoldDB" id="A0A8H3ZCJ5"/>
<evidence type="ECO:0000313" key="5">
    <source>
        <dbReference type="EMBL" id="KAE9987341.1"/>
    </source>
</evidence>
<evidence type="ECO:0000313" key="6">
    <source>
        <dbReference type="Proteomes" id="UP000447873"/>
    </source>
</evidence>
<comment type="caution">
    <text evidence="5">The sequence shown here is derived from an EMBL/GenBank/DDBJ whole genome shotgun (WGS) entry which is preliminary data.</text>
</comment>
<proteinExistence type="predicted"/>
<feature type="compositionally biased region" description="Basic and acidic residues" evidence="1">
    <location>
        <begin position="855"/>
        <end position="865"/>
    </location>
</feature>
<feature type="compositionally biased region" description="Polar residues" evidence="1">
    <location>
        <begin position="65"/>
        <end position="74"/>
    </location>
</feature>
<feature type="domain" description="SLS1 first KH" evidence="2">
    <location>
        <begin position="327"/>
        <end position="381"/>
    </location>
</feature>
<dbReference type="Pfam" id="PF14611">
    <property type="entry name" value="KH_SLS1_1"/>
    <property type="match status" value="1"/>
</dbReference>
<reference evidence="5 6" key="1">
    <citation type="submission" date="2018-12" db="EMBL/GenBank/DDBJ databases">
        <title>Venturia inaequalis Genome Resource.</title>
        <authorList>
            <person name="Lichtner F.J."/>
        </authorList>
    </citation>
    <scope>NUCLEOTIDE SEQUENCE [LARGE SCALE GENOMIC DNA]</scope>
    <source>
        <strain evidence="5 6">120213</strain>
    </source>
</reference>
<feature type="region of interest" description="Disordered" evidence="1">
    <location>
        <begin position="254"/>
        <end position="285"/>
    </location>
</feature>
<name>A0A8H3ZCJ5_VENIN</name>
<organism evidence="5 6">
    <name type="scientific">Venturia inaequalis</name>
    <name type="common">Apple scab fungus</name>
    <dbReference type="NCBI Taxonomy" id="5025"/>
    <lineage>
        <taxon>Eukaryota</taxon>
        <taxon>Fungi</taxon>
        <taxon>Dikarya</taxon>
        <taxon>Ascomycota</taxon>
        <taxon>Pezizomycotina</taxon>
        <taxon>Dothideomycetes</taxon>
        <taxon>Pleosporomycetidae</taxon>
        <taxon>Venturiales</taxon>
        <taxon>Venturiaceae</taxon>
        <taxon>Venturia</taxon>
    </lineage>
</organism>
<accession>A0A8H3ZCJ5</accession>
<evidence type="ECO:0000259" key="4">
    <source>
        <dbReference type="Pfam" id="PF20778"/>
    </source>
</evidence>